<dbReference type="VEuPathDB" id="AmoebaDB:NfTy_068110"/>
<proteinExistence type="predicted"/>
<feature type="region of interest" description="Disordered" evidence="1">
    <location>
        <begin position="479"/>
        <end position="498"/>
    </location>
</feature>
<keyword evidence="3" id="KW-1185">Reference proteome</keyword>
<evidence type="ECO:0000313" key="2">
    <source>
        <dbReference type="EMBL" id="KAF0976956.1"/>
    </source>
</evidence>
<dbReference type="VEuPathDB" id="AmoebaDB:FDP41_004251"/>
<gene>
    <name evidence="2" type="ORF">FDP41_004251</name>
</gene>
<feature type="region of interest" description="Disordered" evidence="1">
    <location>
        <begin position="423"/>
        <end position="468"/>
    </location>
</feature>
<dbReference type="Proteomes" id="UP000444721">
    <property type="component" value="Unassembled WGS sequence"/>
</dbReference>
<feature type="compositionally biased region" description="Acidic residues" evidence="1">
    <location>
        <begin position="489"/>
        <end position="498"/>
    </location>
</feature>
<dbReference type="OrthoDB" id="10413699at2759"/>
<feature type="compositionally biased region" description="Acidic residues" evidence="1">
    <location>
        <begin position="423"/>
        <end position="457"/>
    </location>
</feature>
<evidence type="ECO:0000256" key="1">
    <source>
        <dbReference type="SAM" id="MobiDB-lite"/>
    </source>
</evidence>
<sequence>MLRQQQFSHLPSLLSSYNDLFGEPSKQQQHQENIPLVSPPELVKTFHTEISSQELTQKELILEQLVKSRSTTSGIDESMIHPSSCRQLLSQEDDNEELSPSDHHPYEKLSIEEESAHDEKHHSEMIQQFKNDDNDGPFDSKHHHLYSQEFKSVMNYSSRIAEMTKQMKLSLLKDRKRVTHNFDGIRKDLEKMNFTMLGHLIPFNIVHEYILSFLTLREINASICRLSKSWELAAAFYPLNQLENIDWIKKRFYSSFKDVTDNVEMGHEHSNVKFTYFIVTEKQNIPQLGNKASFSKHNVTTTSARMIWFLISRSFSSFADSLEKRHPSMKSFLKDKIIEFCLLISKAQETIIELNQYKHIHLIIQRLSHSDKLSRLQQGEDFALNFVMKGDNDDHMNAFCSLMSMRLEGFPNQVSLFLQHDEDYSDEDEEEHDEDISEEEEEASSEEEDDDDDDDNGEASYEAFAFQHQPVYNADRLFDELEGNQIDSADYEENEEEQ</sequence>
<comment type="caution">
    <text evidence="2">The sequence shown here is derived from an EMBL/GenBank/DDBJ whole genome shotgun (WGS) entry which is preliminary data.</text>
</comment>
<dbReference type="AlphaFoldDB" id="A0A6A5BPL5"/>
<reference evidence="2 3" key="1">
    <citation type="journal article" date="2019" name="Sci. Rep.">
        <title>Nanopore sequencing improves the draft genome of the human pathogenic amoeba Naegleria fowleri.</title>
        <authorList>
            <person name="Liechti N."/>
            <person name="Schurch N."/>
            <person name="Bruggmann R."/>
            <person name="Wittwer M."/>
        </authorList>
    </citation>
    <scope>NUCLEOTIDE SEQUENCE [LARGE SCALE GENOMIC DNA]</scope>
    <source>
        <strain evidence="2 3">ATCC 30894</strain>
    </source>
</reference>
<dbReference type="VEuPathDB" id="AmoebaDB:NF0097740"/>
<organism evidence="2 3">
    <name type="scientific">Naegleria fowleri</name>
    <name type="common">Brain eating amoeba</name>
    <dbReference type="NCBI Taxonomy" id="5763"/>
    <lineage>
        <taxon>Eukaryota</taxon>
        <taxon>Discoba</taxon>
        <taxon>Heterolobosea</taxon>
        <taxon>Tetramitia</taxon>
        <taxon>Eutetramitia</taxon>
        <taxon>Vahlkampfiidae</taxon>
        <taxon>Naegleria</taxon>
    </lineage>
</organism>
<name>A0A6A5BPL5_NAEFO</name>
<evidence type="ECO:0000313" key="3">
    <source>
        <dbReference type="Proteomes" id="UP000444721"/>
    </source>
</evidence>
<dbReference type="GeneID" id="68111469"/>
<protein>
    <submittedName>
        <fullName evidence="2">Uncharacterized protein</fullName>
    </submittedName>
</protein>
<accession>A0A6A5BPL5</accession>
<dbReference type="EMBL" id="VFQX01000036">
    <property type="protein sequence ID" value="KAF0976956.1"/>
    <property type="molecule type" value="Genomic_DNA"/>
</dbReference>
<dbReference type="RefSeq" id="XP_044561669.1">
    <property type="nucleotide sequence ID" value="XM_044707646.1"/>
</dbReference>